<feature type="transmembrane region" description="Helical" evidence="16">
    <location>
        <begin position="963"/>
        <end position="980"/>
    </location>
</feature>
<feature type="region of interest" description="Disordered" evidence="15">
    <location>
        <begin position="138"/>
        <end position="157"/>
    </location>
</feature>
<dbReference type="OMA" id="HRTIFIC"/>
<feature type="domain" description="Guanylate cyclase" evidence="17">
    <location>
        <begin position="1346"/>
        <end position="1483"/>
    </location>
</feature>
<feature type="transmembrane region" description="Helical" evidence="16">
    <location>
        <begin position="363"/>
        <end position="381"/>
    </location>
</feature>
<keyword evidence="8" id="KW-0067">ATP-binding</keyword>
<feature type="transmembrane region" description="Helical" evidence="16">
    <location>
        <begin position="1229"/>
        <end position="1249"/>
    </location>
</feature>
<feature type="compositionally biased region" description="Polar residues" evidence="15">
    <location>
        <begin position="1601"/>
        <end position="1612"/>
    </location>
</feature>
<feature type="transmembrane region" description="Helical" evidence="16">
    <location>
        <begin position="445"/>
        <end position="464"/>
    </location>
</feature>
<feature type="transmembrane region" description="Helical" evidence="16">
    <location>
        <begin position="332"/>
        <end position="356"/>
    </location>
</feature>
<proteinExistence type="inferred from homology"/>
<gene>
    <name evidence="18" type="ORF">FF38_13262</name>
</gene>
<dbReference type="Pfam" id="PF00211">
    <property type="entry name" value="Guanylate_cyc"/>
    <property type="match status" value="2"/>
</dbReference>
<evidence type="ECO:0000313" key="19">
    <source>
        <dbReference type="Proteomes" id="UP000037069"/>
    </source>
</evidence>
<evidence type="ECO:0000256" key="2">
    <source>
        <dbReference type="ARBA" id="ARBA00001946"/>
    </source>
</evidence>
<evidence type="ECO:0000313" key="18">
    <source>
        <dbReference type="EMBL" id="KNC31923.1"/>
    </source>
</evidence>
<dbReference type="GO" id="GO:0004016">
    <property type="term" value="F:adenylate cyclase activity"/>
    <property type="evidence" value="ECO:0007669"/>
    <property type="project" value="UniProtKB-EC"/>
</dbReference>
<feature type="compositionally biased region" description="Basic and acidic residues" evidence="15">
    <location>
        <begin position="1"/>
        <end position="15"/>
    </location>
</feature>
<dbReference type="GO" id="GO:0005524">
    <property type="term" value="F:ATP binding"/>
    <property type="evidence" value="ECO:0007669"/>
    <property type="project" value="UniProtKB-KW"/>
</dbReference>
<evidence type="ECO:0000256" key="8">
    <source>
        <dbReference type="ARBA" id="ARBA00022840"/>
    </source>
</evidence>
<evidence type="ECO:0000256" key="7">
    <source>
        <dbReference type="ARBA" id="ARBA00022741"/>
    </source>
</evidence>
<keyword evidence="6" id="KW-0479">Metal-binding</keyword>
<dbReference type="STRING" id="7375.A0A0L0CHR1"/>
<evidence type="ECO:0000259" key="17">
    <source>
        <dbReference type="PROSITE" id="PS50125"/>
    </source>
</evidence>
<comment type="caution">
    <text evidence="18">The sequence shown here is derived from an EMBL/GenBank/DDBJ whole genome shotgun (WGS) entry which is preliminary data.</text>
</comment>
<dbReference type="Proteomes" id="UP000037069">
    <property type="component" value="Unassembled WGS sequence"/>
</dbReference>
<feature type="region of interest" description="Disordered" evidence="15">
    <location>
        <begin position="1"/>
        <end position="22"/>
    </location>
</feature>
<feature type="compositionally biased region" description="Low complexity" evidence="15">
    <location>
        <begin position="740"/>
        <end position="761"/>
    </location>
</feature>
<evidence type="ECO:0000256" key="5">
    <source>
        <dbReference type="ARBA" id="ARBA00022692"/>
    </source>
</evidence>
<evidence type="ECO:0000256" key="13">
    <source>
        <dbReference type="ARBA" id="ARBA00023239"/>
    </source>
</evidence>
<dbReference type="SMART" id="SM00044">
    <property type="entry name" value="CYCc"/>
    <property type="match status" value="2"/>
</dbReference>
<dbReference type="PROSITE" id="PS50125">
    <property type="entry name" value="GUANYLATE_CYCLASE_2"/>
    <property type="match status" value="2"/>
</dbReference>
<keyword evidence="12 16" id="KW-0472">Membrane</keyword>
<comment type="similarity">
    <text evidence="14">Belongs to the adenylyl cyclase class-4/guanylyl cyclase family.</text>
</comment>
<keyword evidence="7" id="KW-0547">Nucleotide-binding</keyword>
<comment type="cofactor">
    <cofactor evidence="2">
        <name>Mg(2+)</name>
        <dbReference type="ChEBI" id="CHEBI:18420"/>
    </cofactor>
</comment>
<feature type="compositionally biased region" description="Polar residues" evidence="15">
    <location>
        <begin position="141"/>
        <end position="150"/>
    </location>
</feature>
<feature type="compositionally biased region" description="Basic residues" evidence="15">
    <location>
        <begin position="1621"/>
        <end position="1634"/>
    </location>
</feature>
<evidence type="ECO:0000256" key="11">
    <source>
        <dbReference type="ARBA" id="ARBA00022998"/>
    </source>
</evidence>
<feature type="region of interest" description="Disordered" evidence="15">
    <location>
        <begin position="108"/>
        <end position="128"/>
    </location>
</feature>
<name>A0A0L0CHR1_LUCCU</name>
<feature type="transmembrane region" description="Helical" evidence="16">
    <location>
        <begin position="1256"/>
        <end position="1275"/>
    </location>
</feature>
<dbReference type="EMBL" id="JRES01000364">
    <property type="protein sequence ID" value="KNC31923.1"/>
    <property type="molecule type" value="Genomic_DNA"/>
</dbReference>
<evidence type="ECO:0000256" key="14">
    <source>
        <dbReference type="RuleBase" id="RU000405"/>
    </source>
</evidence>
<dbReference type="InterPro" id="IPR009398">
    <property type="entry name" value="Adcy_conserved_dom"/>
</dbReference>
<feature type="transmembrane region" description="Helical" evidence="16">
    <location>
        <begin position="1287"/>
        <end position="1308"/>
    </location>
</feature>
<dbReference type="CDD" id="cd07302">
    <property type="entry name" value="CHD"/>
    <property type="match status" value="2"/>
</dbReference>
<protein>
    <recommendedName>
        <fullName evidence="4">adenylate cyclase</fullName>
        <ecNumber evidence="4">4.6.1.1</ecNumber>
    </recommendedName>
</protein>
<feature type="region of interest" description="Disordered" evidence="15">
    <location>
        <begin position="1579"/>
        <end position="1646"/>
    </location>
</feature>
<dbReference type="InterPro" id="IPR032628">
    <property type="entry name" value="AC_N"/>
</dbReference>
<evidence type="ECO:0000256" key="1">
    <source>
        <dbReference type="ARBA" id="ARBA00001593"/>
    </source>
</evidence>
<accession>A0A0L0CHR1</accession>
<feature type="transmembrane region" description="Helical" evidence="16">
    <location>
        <begin position="300"/>
        <end position="320"/>
    </location>
</feature>
<dbReference type="Pfam" id="PF06327">
    <property type="entry name" value="Adcy_cons_dom"/>
    <property type="match status" value="1"/>
</dbReference>
<feature type="transmembrane region" description="Helical" evidence="16">
    <location>
        <begin position="986"/>
        <end position="1011"/>
    </location>
</feature>
<feature type="region of interest" description="Disordered" evidence="15">
    <location>
        <begin position="722"/>
        <end position="799"/>
    </location>
</feature>
<dbReference type="PROSITE" id="PS00452">
    <property type="entry name" value="GUANYLATE_CYCLASE_1"/>
    <property type="match status" value="1"/>
</dbReference>
<dbReference type="SUPFAM" id="SSF55073">
    <property type="entry name" value="Nucleotide cyclase"/>
    <property type="match status" value="2"/>
</dbReference>
<dbReference type="GO" id="GO:0005886">
    <property type="term" value="C:plasma membrane"/>
    <property type="evidence" value="ECO:0007669"/>
    <property type="project" value="InterPro"/>
</dbReference>
<comment type="catalytic activity">
    <reaction evidence="1">
        <text>ATP = 3',5'-cyclic AMP + diphosphate</text>
        <dbReference type="Rhea" id="RHEA:15389"/>
        <dbReference type="ChEBI" id="CHEBI:30616"/>
        <dbReference type="ChEBI" id="CHEBI:33019"/>
        <dbReference type="ChEBI" id="CHEBI:58165"/>
        <dbReference type="EC" id="4.6.1.1"/>
    </reaction>
</comment>
<dbReference type="GO" id="GO:0006171">
    <property type="term" value="P:cAMP biosynthetic process"/>
    <property type="evidence" value="ECO:0007669"/>
    <property type="project" value="UniProtKB-KW"/>
</dbReference>
<dbReference type="EC" id="4.6.1.1" evidence="4"/>
<feature type="domain" description="Guanylate cyclase" evidence="17">
    <location>
        <begin position="541"/>
        <end position="672"/>
    </location>
</feature>
<dbReference type="GO" id="GO:0035556">
    <property type="term" value="P:intracellular signal transduction"/>
    <property type="evidence" value="ECO:0007669"/>
    <property type="project" value="InterPro"/>
</dbReference>
<feature type="transmembrane region" description="Helical" evidence="16">
    <location>
        <begin position="415"/>
        <end position="433"/>
    </location>
</feature>
<feature type="transmembrane region" description="Helical" evidence="16">
    <location>
        <begin position="393"/>
        <end position="408"/>
    </location>
</feature>
<dbReference type="InterPro" id="IPR029787">
    <property type="entry name" value="Nucleotide_cyclase"/>
</dbReference>
<keyword evidence="19" id="KW-1185">Reference proteome</keyword>
<evidence type="ECO:0000256" key="3">
    <source>
        <dbReference type="ARBA" id="ARBA00004141"/>
    </source>
</evidence>
<evidence type="ECO:0000256" key="9">
    <source>
        <dbReference type="ARBA" id="ARBA00022842"/>
    </source>
</evidence>
<feature type="compositionally biased region" description="Polar residues" evidence="15">
    <location>
        <begin position="1579"/>
        <end position="1592"/>
    </location>
</feature>
<feature type="transmembrane region" description="Helical" evidence="16">
    <location>
        <begin position="1032"/>
        <end position="1052"/>
    </location>
</feature>
<dbReference type="Pfam" id="PF16214">
    <property type="entry name" value="AC_N"/>
    <property type="match status" value="1"/>
</dbReference>
<feature type="compositionally biased region" description="Polar residues" evidence="15">
    <location>
        <begin position="766"/>
        <end position="775"/>
    </location>
</feature>
<dbReference type="Gene3D" id="3.30.70.1230">
    <property type="entry name" value="Nucleotide cyclase"/>
    <property type="match status" value="2"/>
</dbReference>
<keyword evidence="10 16" id="KW-1133">Transmembrane helix</keyword>
<organism evidence="18 19">
    <name type="scientific">Lucilia cuprina</name>
    <name type="common">Green bottle fly</name>
    <name type="synonym">Australian sheep blowfly</name>
    <dbReference type="NCBI Taxonomy" id="7375"/>
    <lineage>
        <taxon>Eukaryota</taxon>
        <taxon>Metazoa</taxon>
        <taxon>Ecdysozoa</taxon>
        <taxon>Arthropoda</taxon>
        <taxon>Hexapoda</taxon>
        <taxon>Insecta</taxon>
        <taxon>Pterygota</taxon>
        <taxon>Neoptera</taxon>
        <taxon>Endopterygota</taxon>
        <taxon>Diptera</taxon>
        <taxon>Brachycera</taxon>
        <taxon>Muscomorpha</taxon>
        <taxon>Oestroidea</taxon>
        <taxon>Calliphoridae</taxon>
        <taxon>Luciliinae</taxon>
        <taxon>Lucilia</taxon>
    </lineage>
</organism>
<feature type="region of interest" description="Disordered" evidence="15">
    <location>
        <begin position="168"/>
        <end position="194"/>
    </location>
</feature>
<dbReference type="OrthoDB" id="60033at2759"/>
<comment type="subcellular location">
    <subcellularLocation>
        <location evidence="3">Membrane</location>
        <topology evidence="3">Multi-pass membrane protein</topology>
    </subcellularLocation>
</comment>
<dbReference type="InterPro" id="IPR001054">
    <property type="entry name" value="A/G_cyclase"/>
</dbReference>
<evidence type="ECO:0000256" key="6">
    <source>
        <dbReference type="ARBA" id="ARBA00022723"/>
    </source>
</evidence>
<keyword evidence="5 16" id="KW-0812">Transmembrane</keyword>
<evidence type="ECO:0000256" key="16">
    <source>
        <dbReference type="SAM" id="Phobius"/>
    </source>
</evidence>
<keyword evidence="13 14" id="KW-0456">Lyase</keyword>
<evidence type="ECO:0000256" key="10">
    <source>
        <dbReference type="ARBA" id="ARBA00022989"/>
    </source>
</evidence>
<dbReference type="GO" id="GO:0007189">
    <property type="term" value="P:adenylate cyclase-activating G protein-coupled receptor signaling pathway"/>
    <property type="evidence" value="ECO:0007669"/>
    <property type="project" value="TreeGrafter"/>
</dbReference>
<evidence type="ECO:0000256" key="4">
    <source>
        <dbReference type="ARBA" id="ARBA00012201"/>
    </source>
</evidence>
<keyword evidence="9" id="KW-0460">Magnesium</keyword>
<evidence type="ECO:0000256" key="15">
    <source>
        <dbReference type="SAM" id="MobiDB-lite"/>
    </source>
</evidence>
<dbReference type="GO" id="GO:0046872">
    <property type="term" value="F:metal ion binding"/>
    <property type="evidence" value="ECO:0007669"/>
    <property type="project" value="UniProtKB-KW"/>
</dbReference>
<dbReference type="PANTHER" id="PTHR45627:SF1">
    <property type="entry name" value="ADENYLATE CYCLASE TYPE 8"/>
    <property type="match status" value="1"/>
</dbReference>
<reference evidence="18 19" key="1">
    <citation type="journal article" date="2015" name="Nat. Commun.">
        <title>Lucilia cuprina genome unlocks parasitic fly biology to underpin future interventions.</title>
        <authorList>
            <person name="Anstead C.A."/>
            <person name="Korhonen P.K."/>
            <person name="Young N.D."/>
            <person name="Hall R.S."/>
            <person name="Jex A.R."/>
            <person name="Murali S.C."/>
            <person name="Hughes D.S."/>
            <person name="Lee S.F."/>
            <person name="Perry T."/>
            <person name="Stroehlein A.J."/>
            <person name="Ansell B.R."/>
            <person name="Breugelmans B."/>
            <person name="Hofmann A."/>
            <person name="Qu J."/>
            <person name="Dugan S."/>
            <person name="Lee S.L."/>
            <person name="Chao H."/>
            <person name="Dinh H."/>
            <person name="Han Y."/>
            <person name="Doddapaneni H.V."/>
            <person name="Worley K.C."/>
            <person name="Muzny D.M."/>
            <person name="Ioannidis P."/>
            <person name="Waterhouse R.M."/>
            <person name="Zdobnov E.M."/>
            <person name="James P.J."/>
            <person name="Bagnall N.H."/>
            <person name="Kotze A.C."/>
            <person name="Gibbs R.A."/>
            <person name="Richards S."/>
            <person name="Batterham P."/>
            <person name="Gasser R.B."/>
        </authorList>
    </citation>
    <scope>NUCLEOTIDE SEQUENCE [LARGE SCALE GENOMIC DNA]</scope>
    <source>
        <strain evidence="18 19">LS</strain>
        <tissue evidence="18">Full body</tissue>
    </source>
</reference>
<dbReference type="FunFam" id="3.30.70.1230:FF:000040">
    <property type="entry name" value="Ca(2+)/calmodulin-responsive adenylate cyclase"/>
    <property type="match status" value="1"/>
</dbReference>
<dbReference type="InterPro" id="IPR018297">
    <property type="entry name" value="A/G_cyclase_CS"/>
</dbReference>
<sequence length="1671" mass="186231">MDDDDKKLVSGEIHRRSLSQSPLEQAAKVIVKKFDASIKSPSLGATVDDSGDGGCCADNIVTYTLANESENLPAEHQHRVMPQQQYSNGSGDKICCGDKSKNKATDITYNSDDEEGLTNPGIQSNIDDNDIDAIHTRDNNEMANDCTNTDGDGDRINDEIENVEDMSKIPRLPGDGAQMDDEMPSSVRGSTSTLAASFRKPRIKPNIPLRVQSVRIMERKIRYGPKRRTESCSVFGNFDAEEDGHKLPSPRPLSNDTYSAFKSGNVIKGILCPSLTNSFKQSSLERAYLTYTHRQRQKSLIIVNIVDFILKVALAMIWFLKETVIKVDVEVNIATAITWSVCCALSNMAICFLGYWRCFANNYLHWAAVCTWILFNIQGFVGEGVGFADREYLIWYILFVIFVPYAMLPLPLKWCVVGGTITASCHLTVITIIKLQQEEKSNCVAFQIFANFILYTAINVAGMYTKYLTDRGQRLAFIETHKAMEHKKESEKELQKTQKLLDSILPNIVNNQIRSEMYKGTDPNVETQFNKLYVYPMDNVSILFADIKGFTELASKTSAQQLVKILNDLFARFDRIAEDNHCLRVKLLGDCYYCVSQFESDNWKTRPDHAVCSVETGLHMIKAIKDVQLHTHVDLNMRIGIHSGSVMCGVLGNKKWHFDVWSNDVIIANHMESGGIPGRVHISEATLKCLNDAYEVEPGNGGSRDNHLKMLNIKTFLIKRTEPLRPKRRFGTRSTQHLANNNGSNTSTPTATTSPTITSKTFAPKSVSTTGVHNEQQQTTPTPSQPPPPLSATTTTTNPTTHVPLAALQKKNISLSSLPNVVEGVAMGPAGLSTVSSPTAPTAVKANGGSVHSILDAIDPKSLITEDEPTTEWTPEIPFKNLNSPDEGIIRSDSVLGDPRQSQRVSVTPLDEEIDEFIEQNIQINSNKKIRREYLSPWTLKFKDRDQELKFCQLREDMFRSNMLCVFVIWIFIVLCQIIIIPRCTNLLICLAIGTIILIFSCIIVMAEEFSGLPDVLKRNSAKLVHQRQRRTYFICAIIILMTVLSSVGLILCPSSTYFDGSGNNNNNESVKHSTPSTDTYKAISNPLNGSSSNVAIINNGEKEIKLNVVLSATIHHNITINGAGSIVDSNSLLVDNLANATTNELIRRSIVDALNLTQTTNNILNNTIEPIEKSHRSRILGNQSNDDTNNSHIQNNFMIPTDDNYTLFYTDLFLRNEYYSPDCAHPEYIVFTWILCLVSLATALKLYYLVKVIMAICMVAFYTTLIQLVFPLIYPKVLIDLEQSRLGMPLGVQMLILLVSFLVMVCYHARLVEVTSRLDFIWKEQAERELINMKSNRALNDTLIKNILPDHVAAYYLSDEHTDELYSNMHNLCGDFDELLEESRFASIEKIKTVGATYMAAAGLNCDSLRMRGETSEDSVCSLVEFAFAMKQKLEDINKEAFNNFQLRVGICSGSLVSGVIGARKPVYDIWGNTVNVASRMDSTGENWRIQVPASTADLLKAKGYTCVKRGDVNVKGKGIMTTYFVLPRGVTESQLSSPVHMPAGIPMTQTPNLQRQTSHHGSFSAVVFGMLQASKRSTNMAGTPTGTPSPQIRRGHRGSTFSSVRLSQKATINNPVRRNTTRVRGRSYRQKKSSSNNSIVTQTSGSYLPSFRRIDQIETTISKSQNDAL</sequence>
<keyword evidence="11" id="KW-0115">cAMP biosynthesis</keyword>
<evidence type="ECO:0000256" key="12">
    <source>
        <dbReference type="ARBA" id="ARBA00023136"/>
    </source>
</evidence>
<dbReference type="FunFam" id="3.30.70.1230:FF:000008">
    <property type="entry name" value="Adenylate cyclase type 9"/>
    <property type="match status" value="1"/>
</dbReference>
<feature type="compositionally biased region" description="Polar residues" evidence="15">
    <location>
        <begin position="1635"/>
        <end position="1646"/>
    </location>
</feature>
<dbReference type="PANTHER" id="PTHR45627">
    <property type="entry name" value="ADENYLATE CYCLASE TYPE 1"/>
    <property type="match status" value="1"/>
</dbReference>